<evidence type="ECO:0000256" key="2">
    <source>
        <dbReference type="ARBA" id="ARBA00022730"/>
    </source>
</evidence>
<comment type="function">
    <text evidence="7 9">One of the primary rRNA binding proteins, it binds directly near the 3'-end of the 23S rRNA, where it nucleates assembly of the 50S subunit.</text>
</comment>
<protein>
    <recommendedName>
        <fullName evidence="6 7">Large ribosomal subunit protein uL3</fullName>
    </recommendedName>
</protein>
<evidence type="ECO:0000256" key="3">
    <source>
        <dbReference type="ARBA" id="ARBA00022884"/>
    </source>
</evidence>
<evidence type="ECO:0000256" key="5">
    <source>
        <dbReference type="ARBA" id="ARBA00023274"/>
    </source>
</evidence>
<comment type="similarity">
    <text evidence="1 7 8">Belongs to the universal ribosomal protein uL3 family.</text>
</comment>
<dbReference type="GO" id="GO:0006412">
    <property type="term" value="P:translation"/>
    <property type="evidence" value="ECO:0007669"/>
    <property type="project" value="UniProtKB-UniRule"/>
</dbReference>
<comment type="subunit">
    <text evidence="7 9">Part of the 50S ribosomal subunit. Forms a cluster with proteins L14 and L19.</text>
</comment>
<dbReference type="HAMAP" id="MF_01325_B">
    <property type="entry name" value="Ribosomal_uL3_B"/>
    <property type="match status" value="1"/>
</dbReference>
<dbReference type="InterPro" id="IPR019927">
    <property type="entry name" value="Ribosomal_uL3_bac/org-type"/>
</dbReference>
<keyword evidence="2 7" id="KW-0699">rRNA-binding</keyword>
<sequence>MKALLGKKVGMTMIFKEGHSVPVTVLKAGPCVVVQKKTVENDGYNSIQIGFEPLPAKKVTKPMAGHFKKNNVAPLRHLKEVRTDEAVNYQIGQNLDVSLFTEGDYVDISGKTKGKGFEGAVKRWNFGGHDKTHGTKFPRHGSTGMHTEPAKVMKGMHMAGHMGDVNRTISNLQIVRIDKDNSLIAVRGAVPGARGSLIYIRSAKTKKEKK</sequence>
<evidence type="ECO:0000256" key="1">
    <source>
        <dbReference type="ARBA" id="ARBA00006540"/>
    </source>
</evidence>
<dbReference type="FunFam" id="2.40.30.10:FF:000004">
    <property type="entry name" value="50S ribosomal protein L3"/>
    <property type="match status" value="1"/>
</dbReference>
<reference evidence="10" key="1">
    <citation type="journal article" date="2020" name="mSystems">
        <title>Genome- and Community-Level Interaction Insights into Carbon Utilization and Element Cycling Functions of Hydrothermarchaeota in Hydrothermal Sediment.</title>
        <authorList>
            <person name="Zhou Z."/>
            <person name="Liu Y."/>
            <person name="Xu W."/>
            <person name="Pan J."/>
            <person name="Luo Z.H."/>
            <person name="Li M."/>
        </authorList>
    </citation>
    <scope>NUCLEOTIDE SEQUENCE [LARGE SCALE GENOMIC DNA]</scope>
    <source>
        <strain evidence="10">SpSt-966</strain>
    </source>
</reference>
<gene>
    <name evidence="7" type="primary">rplC</name>
    <name evidence="10" type="ORF">ENX73_04185</name>
</gene>
<keyword evidence="4 7" id="KW-0689">Ribosomal protein</keyword>
<dbReference type="InterPro" id="IPR009000">
    <property type="entry name" value="Transl_B-barrel_sf"/>
</dbReference>
<evidence type="ECO:0000313" key="10">
    <source>
        <dbReference type="EMBL" id="HGE75304.1"/>
    </source>
</evidence>
<evidence type="ECO:0000256" key="6">
    <source>
        <dbReference type="ARBA" id="ARBA00035243"/>
    </source>
</evidence>
<comment type="caution">
    <text evidence="10">The sequence shown here is derived from an EMBL/GenBank/DDBJ whole genome shotgun (WGS) entry which is preliminary data.</text>
</comment>
<keyword evidence="3 7" id="KW-0694">RNA-binding</keyword>
<dbReference type="FunFam" id="3.30.160.810:FF:000001">
    <property type="entry name" value="50S ribosomal protein L3"/>
    <property type="match status" value="1"/>
</dbReference>
<dbReference type="Gene3D" id="2.40.30.10">
    <property type="entry name" value="Translation factors"/>
    <property type="match status" value="1"/>
</dbReference>
<dbReference type="GO" id="GO:0019843">
    <property type="term" value="F:rRNA binding"/>
    <property type="evidence" value="ECO:0007669"/>
    <property type="project" value="UniProtKB-UniRule"/>
</dbReference>
<evidence type="ECO:0000256" key="8">
    <source>
        <dbReference type="RuleBase" id="RU003905"/>
    </source>
</evidence>
<dbReference type="AlphaFoldDB" id="A0A7V3VSQ7"/>
<dbReference type="GO" id="GO:0022625">
    <property type="term" value="C:cytosolic large ribosomal subunit"/>
    <property type="evidence" value="ECO:0007669"/>
    <property type="project" value="TreeGrafter"/>
</dbReference>
<dbReference type="EMBL" id="DTPE01000175">
    <property type="protein sequence ID" value="HGE75304.1"/>
    <property type="molecule type" value="Genomic_DNA"/>
</dbReference>
<dbReference type="Pfam" id="PF00297">
    <property type="entry name" value="Ribosomal_L3"/>
    <property type="match status" value="1"/>
</dbReference>
<dbReference type="GO" id="GO:0003735">
    <property type="term" value="F:structural constituent of ribosome"/>
    <property type="evidence" value="ECO:0007669"/>
    <property type="project" value="UniProtKB-UniRule"/>
</dbReference>
<dbReference type="PANTHER" id="PTHR11229:SF16">
    <property type="entry name" value="LARGE RIBOSOMAL SUBUNIT PROTEIN UL3C"/>
    <property type="match status" value="1"/>
</dbReference>
<evidence type="ECO:0000256" key="7">
    <source>
        <dbReference type="HAMAP-Rule" id="MF_01325"/>
    </source>
</evidence>
<dbReference type="PANTHER" id="PTHR11229">
    <property type="entry name" value="50S RIBOSOMAL PROTEIN L3"/>
    <property type="match status" value="1"/>
</dbReference>
<dbReference type="PROSITE" id="PS00474">
    <property type="entry name" value="RIBOSOMAL_L3"/>
    <property type="match status" value="1"/>
</dbReference>
<dbReference type="NCBIfam" id="TIGR03625">
    <property type="entry name" value="L3_bact"/>
    <property type="match status" value="1"/>
</dbReference>
<keyword evidence="5 7" id="KW-0687">Ribonucleoprotein</keyword>
<accession>A0A7V3VSQ7</accession>
<evidence type="ECO:0000256" key="9">
    <source>
        <dbReference type="RuleBase" id="RU003906"/>
    </source>
</evidence>
<dbReference type="SUPFAM" id="SSF50447">
    <property type="entry name" value="Translation proteins"/>
    <property type="match status" value="1"/>
</dbReference>
<proteinExistence type="inferred from homology"/>
<evidence type="ECO:0000256" key="4">
    <source>
        <dbReference type="ARBA" id="ARBA00022980"/>
    </source>
</evidence>
<dbReference type="InterPro" id="IPR019926">
    <property type="entry name" value="Ribosomal_uL3_CS"/>
</dbReference>
<name>A0A7V3VSQ7_9BACT</name>
<dbReference type="Gene3D" id="3.30.160.810">
    <property type="match status" value="1"/>
</dbReference>
<organism evidence="10">
    <name type="scientific">Mesoaciditoga lauensis</name>
    <dbReference type="NCBI Taxonomy" id="1495039"/>
    <lineage>
        <taxon>Bacteria</taxon>
        <taxon>Thermotogati</taxon>
        <taxon>Thermotogota</taxon>
        <taxon>Thermotogae</taxon>
        <taxon>Mesoaciditogales</taxon>
        <taxon>Mesoaciditogaceae</taxon>
        <taxon>Mesoaciditoga</taxon>
    </lineage>
</organism>
<dbReference type="InterPro" id="IPR000597">
    <property type="entry name" value="Ribosomal_uL3"/>
</dbReference>